<evidence type="ECO:0000256" key="1">
    <source>
        <dbReference type="NCBIfam" id="TIGR02097"/>
    </source>
</evidence>
<dbReference type="InterPro" id="IPR053189">
    <property type="entry name" value="Clp_protease_adapter_ClpF"/>
</dbReference>
<dbReference type="InterPro" id="IPR011722">
    <property type="entry name" value="Hemimethylated_DNA-bd_dom"/>
</dbReference>
<dbReference type="AlphaFoldDB" id="A0A558DDH2"/>
<proteinExistence type="predicted"/>
<organism evidence="3 4">
    <name type="scientific">Sedimenticola thiotaurini</name>
    <dbReference type="NCBI Taxonomy" id="1543721"/>
    <lineage>
        <taxon>Bacteria</taxon>
        <taxon>Pseudomonadati</taxon>
        <taxon>Pseudomonadota</taxon>
        <taxon>Gammaproteobacteria</taxon>
        <taxon>Chromatiales</taxon>
        <taxon>Sedimenticolaceae</taxon>
        <taxon>Sedimenticola</taxon>
    </lineage>
</organism>
<sequence>MKQAKLNVGQLVHHKLFDYRGVVYDVDAEFQLSDEWYEYMAKSRPPKDEPWYRVLVDGSEQETYVAQCNLEPDESNLPVEHPYINQIFTHFTGERYIAGSIN</sequence>
<comment type="caution">
    <text evidence="3">The sequence shown here is derived from an EMBL/GenBank/DDBJ whole genome shotgun (WGS) entry which is preliminary data.</text>
</comment>
<dbReference type="GO" id="GO:0003677">
    <property type="term" value="F:DNA binding"/>
    <property type="evidence" value="ECO:0007669"/>
    <property type="project" value="UniProtKB-UniRule"/>
</dbReference>
<dbReference type="Pfam" id="PF08755">
    <property type="entry name" value="YccV-like"/>
    <property type="match status" value="1"/>
</dbReference>
<reference evidence="3 4" key="1">
    <citation type="submission" date="2019-07" db="EMBL/GenBank/DDBJ databases">
        <title>The pathways for chlorine oxyanion respiration interact through the shared metabolite chlorate.</title>
        <authorList>
            <person name="Barnum T.P."/>
            <person name="Cheng Y."/>
            <person name="Hill K.A."/>
            <person name="Lucas L.N."/>
            <person name="Carlson H.K."/>
            <person name="Coates J.D."/>
        </authorList>
    </citation>
    <scope>NUCLEOTIDE SEQUENCE [LARGE SCALE GENOMIC DNA]</scope>
    <source>
        <strain evidence="3">BK-3</strain>
    </source>
</reference>
<dbReference type="SMART" id="SM00992">
    <property type="entry name" value="YccV-like"/>
    <property type="match status" value="1"/>
</dbReference>
<name>A0A558DDH2_9GAMM</name>
<dbReference type="Proteomes" id="UP000317355">
    <property type="component" value="Unassembled WGS sequence"/>
</dbReference>
<dbReference type="EMBL" id="VMRY01000006">
    <property type="protein sequence ID" value="TVT59072.1"/>
    <property type="molecule type" value="Genomic_DNA"/>
</dbReference>
<dbReference type="SUPFAM" id="SSF141255">
    <property type="entry name" value="YccV-like"/>
    <property type="match status" value="1"/>
</dbReference>
<dbReference type="PANTHER" id="PTHR48439:SF1">
    <property type="entry name" value="HEMIMETHYLATED DNA-BINDING DOMAIN-CONTAINING PROTEIN"/>
    <property type="match status" value="1"/>
</dbReference>
<accession>A0A558DDH2</accession>
<evidence type="ECO:0000259" key="2">
    <source>
        <dbReference type="SMART" id="SM00992"/>
    </source>
</evidence>
<feature type="domain" description="Hemimethylated DNA-binding" evidence="2">
    <location>
        <begin position="3"/>
        <end position="99"/>
    </location>
</feature>
<protein>
    <recommendedName>
        <fullName evidence="1">Heat shock protein HspQ</fullName>
    </recommendedName>
</protein>
<dbReference type="NCBIfam" id="TIGR02097">
    <property type="entry name" value="yccV"/>
    <property type="match status" value="1"/>
</dbReference>
<evidence type="ECO:0000313" key="4">
    <source>
        <dbReference type="Proteomes" id="UP000317355"/>
    </source>
</evidence>
<dbReference type="PANTHER" id="PTHR48439">
    <property type="entry name" value="HEMIMETHYLATED DNA-BINDING DOMAIN-CONTAINING PROTEIN"/>
    <property type="match status" value="1"/>
</dbReference>
<dbReference type="Gene3D" id="2.30.30.390">
    <property type="entry name" value="Hemimethylated DNA-binding domain"/>
    <property type="match status" value="1"/>
</dbReference>
<dbReference type="InterPro" id="IPR036623">
    <property type="entry name" value="Hemimethylated_DNA-bd_sf"/>
</dbReference>
<evidence type="ECO:0000313" key="3">
    <source>
        <dbReference type="EMBL" id="TVT59072.1"/>
    </source>
</evidence>
<gene>
    <name evidence="3" type="primary">hspQ</name>
    <name evidence="3" type="ORF">FHK82_03305</name>
</gene>
<keyword evidence="3" id="KW-0346">Stress response</keyword>